<keyword evidence="2" id="KW-0677">Repeat</keyword>
<keyword evidence="4" id="KW-1185">Reference proteome</keyword>
<evidence type="ECO:0000313" key="3">
    <source>
        <dbReference type="EMBL" id="ODV69291.1"/>
    </source>
</evidence>
<evidence type="ECO:0000256" key="1">
    <source>
        <dbReference type="ARBA" id="ARBA00022614"/>
    </source>
</evidence>
<name>A0A1E4RQ06_9ASCO</name>
<evidence type="ECO:0008006" key="5">
    <source>
        <dbReference type="Google" id="ProtNLM"/>
    </source>
</evidence>
<dbReference type="InterPro" id="IPR001611">
    <property type="entry name" value="Leu-rich_rpt"/>
</dbReference>
<sequence length="349" mass="41063">MTAFEDLPGDIITEIFRYFDQEQLSRMTSLFETEFEQENEIYKILETVKHSRIIVTNCWHDLLVLLIRAKKIVPCDQLPKYIVWSFEEFLAKSDDLRSKYYLQFKCPKKIIYAFGDNPQYEPEVFKMLRHFSKFLKQAPSMLRPISREINIFFSENESIFSEMQHDVNSTFFNRVLQSYPIMTHLENLRLESDCQPFNNVKDFSCLHKFTALKSLTLSNLNFKESPNLILPQSLIKLKILNSSIKSIQGWVFPSKLKALDLSRNVMTAINGSILPPSLKTLILQQNKLDTFESLPNSLSELDMSLNNFSDLDFDVPTELKILYTDWAQYYLMPKILRRKLINQRVLILH</sequence>
<proteinExistence type="predicted"/>
<protein>
    <recommendedName>
        <fullName evidence="5">F-box domain-containing protein</fullName>
    </recommendedName>
</protein>
<dbReference type="OrthoDB" id="4019115at2759"/>
<dbReference type="AlphaFoldDB" id="A0A1E4RQ06"/>
<dbReference type="InterPro" id="IPR032675">
    <property type="entry name" value="LRR_dom_sf"/>
</dbReference>
<organism evidence="3 4">
    <name type="scientific">Hyphopichia burtonii NRRL Y-1933</name>
    <dbReference type="NCBI Taxonomy" id="984485"/>
    <lineage>
        <taxon>Eukaryota</taxon>
        <taxon>Fungi</taxon>
        <taxon>Dikarya</taxon>
        <taxon>Ascomycota</taxon>
        <taxon>Saccharomycotina</taxon>
        <taxon>Pichiomycetes</taxon>
        <taxon>Debaryomycetaceae</taxon>
        <taxon>Hyphopichia</taxon>
    </lineage>
</organism>
<dbReference type="GeneID" id="30998342"/>
<evidence type="ECO:0000256" key="2">
    <source>
        <dbReference type="ARBA" id="ARBA00022737"/>
    </source>
</evidence>
<dbReference type="SUPFAM" id="SSF52058">
    <property type="entry name" value="L domain-like"/>
    <property type="match status" value="1"/>
</dbReference>
<gene>
    <name evidence="3" type="ORF">HYPBUDRAFT_8692</name>
</gene>
<evidence type="ECO:0000313" key="4">
    <source>
        <dbReference type="Proteomes" id="UP000095085"/>
    </source>
</evidence>
<dbReference type="PANTHER" id="PTHR47114:SF2">
    <property type="entry name" value="OLIGODENDROCYTE-MYELIN GLYCOPROTEIN"/>
    <property type="match status" value="1"/>
</dbReference>
<dbReference type="InterPro" id="IPR051071">
    <property type="entry name" value="LRR-bact_E3_ubiq_ligases"/>
</dbReference>
<reference evidence="4" key="1">
    <citation type="submission" date="2016-05" db="EMBL/GenBank/DDBJ databases">
        <title>Comparative genomics of biotechnologically important yeasts.</title>
        <authorList>
            <consortium name="DOE Joint Genome Institute"/>
            <person name="Riley R."/>
            <person name="Haridas S."/>
            <person name="Wolfe K.H."/>
            <person name="Lopes M.R."/>
            <person name="Hittinger C.T."/>
            <person name="Goker M."/>
            <person name="Salamov A."/>
            <person name="Wisecaver J."/>
            <person name="Long T.M."/>
            <person name="Aerts A.L."/>
            <person name="Barry K."/>
            <person name="Choi C."/>
            <person name="Clum A."/>
            <person name="Coughlan A.Y."/>
            <person name="Deshpande S."/>
            <person name="Douglass A.P."/>
            <person name="Hanson S.J."/>
            <person name="Klenk H.-P."/>
            <person name="Labutti K."/>
            <person name="Lapidus A."/>
            <person name="Lindquist E."/>
            <person name="Lipzen A."/>
            <person name="Meier-Kolthoff J.P."/>
            <person name="Ohm R.A."/>
            <person name="Otillar R.P."/>
            <person name="Pangilinan J."/>
            <person name="Peng Y."/>
            <person name="Rokas A."/>
            <person name="Rosa C.A."/>
            <person name="Scheuner C."/>
            <person name="Sibirny A.A."/>
            <person name="Slot J.C."/>
            <person name="Stielow J.B."/>
            <person name="Sun H."/>
            <person name="Kurtzman C.P."/>
            <person name="Blackwell M."/>
            <person name="Grigoriev I.V."/>
            <person name="Jeffries T.W."/>
        </authorList>
    </citation>
    <scope>NUCLEOTIDE SEQUENCE [LARGE SCALE GENOMIC DNA]</scope>
    <source>
        <strain evidence="4">NRRL Y-1933</strain>
    </source>
</reference>
<dbReference type="EMBL" id="KV454538">
    <property type="protein sequence ID" value="ODV69291.1"/>
    <property type="molecule type" value="Genomic_DNA"/>
</dbReference>
<dbReference type="Gene3D" id="3.80.10.10">
    <property type="entry name" value="Ribonuclease Inhibitor"/>
    <property type="match status" value="1"/>
</dbReference>
<dbReference type="RefSeq" id="XP_020078358.1">
    <property type="nucleotide sequence ID" value="XM_020223793.1"/>
</dbReference>
<dbReference type="PANTHER" id="PTHR47114">
    <property type="match status" value="1"/>
</dbReference>
<dbReference type="STRING" id="984485.A0A1E4RQ06"/>
<accession>A0A1E4RQ06</accession>
<dbReference type="PROSITE" id="PS51450">
    <property type="entry name" value="LRR"/>
    <property type="match status" value="1"/>
</dbReference>
<keyword evidence="1" id="KW-0433">Leucine-rich repeat</keyword>
<dbReference type="Proteomes" id="UP000095085">
    <property type="component" value="Unassembled WGS sequence"/>
</dbReference>